<dbReference type="OrthoDB" id="4552598at2"/>
<proteinExistence type="predicted"/>
<dbReference type="AlphaFoldDB" id="A0A4P7GHV0"/>
<dbReference type="Proteomes" id="UP000294894">
    <property type="component" value="Chromosome"/>
</dbReference>
<accession>A0A4P7GHV0</accession>
<feature type="domain" description="DUF1206" evidence="2">
    <location>
        <begin position="24"/>
        <end position="89"/>
    </location>
</feature>
<sequence>MTDVKRAAGKAENSDALDLVIRGGLVAYGVIHILIGWLAVQIALGEKSKEASGTGALEYLAKQPLGGVLIWVVAVGMVALVVWRLLEAWQAYQREDGADQVKGVASQLFKGVLYGLLAYSALQVAAGQSGGGGGTTSMTADLMKMTAGQLLVGAVGVGVLVYGAYYVYQGWTEKFLEKLDGRPQNAETSSAYRWLGKAGFISKGIAIAVIGGLFLYAAATHDPQKSGGLDQALQEIAQQPFGQLLLTLVGAGIACYGLFAFARARHLSR</sequence>
<dbReference type="InterPro" id="IPR009597">
    <property type="entry name" value="DUF1206"/>
</dbReference>
<feature type="transmembrane region" description="Helical" evidence="1">
    <location>
        <begin position="146"/>
        <end position="168"/>
    </location>
</feature>
<feature type="transmembrane region" description="Helical" evidence="1">
    <location>
        <begin position="241"/>
        <end position="262"/>
    </location>
</feature>
<dbReference type="EMBL" id="CP038267">
    <property type="protein sequence ID" value="QBR91363.1"/>
    <property type="molecule type" value="Genomic_DNA"/>
</dbReference>
<feature type="transmembrane region" description="Helical" evidence="1">
    <location>
        <begin position="200"/>
        <end position="221"/>
    </location>
</feature>
<reference evidence="3 4" key="1">
    <citation type="submission" date="2019-03" db="EMBL/GenBank/DDBJ databases">
        <title>Three New Species of Nocardioides, Nocardioides euryhalodurans sp. nov., Nocardioides seonyuensis sp. nov. and Nocardioides eburneoflavus sp. nov., Iolated from Soil.</title>
        <authorList>
            <person name="Roh S.G."/>
            <person name="Lee C."/>
            <person name="Kim M.-K."/>
            <person name="Kim S.B."/>
        </authorList>
    </citation>
    <scope>NUCLEOTIDE SEQUENCE [LARGE SCALE GENOMIC DNA]</scope>
    <source>
        <strain evidence="3 4">MMS17-SY117</strain>
    </source>
</reference>
<keyword evidence="1" id="KW-1133">Transmembrane helix</keyword>
<evidence type="ECO:0000259" key="2">
    <source>
        <dbReference type="Pfam" id="PF06724"/>
    </source>
</evidence>
<keyword evidence="4" id="KW-1185">Reference proteome</keyword>
<keyword evidence="1" id="KW-0812">Transmembrane</keyword>
<evidence type="ECO:0000313" key="3">
    <source>
        <dbReference type="EMBL" id="QBR91363.1"/>
    </source>
</evidence>
<feature type="transmembrane region" description="Helical" evidence="1">
    <location>
        <begin position="20"/>
        <end position="44"/>
    </location>
</feature>
<dbReference type="RefSeq" id="WP_135073902.1">
    <property type="nucleotide sequence ID" value="NZ_CP038267.1"/>
</dbReference>
<dbReference type="KEGG" id="noy:EXE57_03075"/>
<feature type="domain" description="DUF1206" evidence="2">
    <location>
        <begin position="108"/>
        <end position="172"/>
    </location>
</feature>
<feature type="transmembrane region" description="Helical" evidence="1">
    <location>
        <begin position="107"/>
        <end position="126"/>
    </location>
</feature>
<dbReference type="Pfam" id="PF06724">
    <property type="entry name" value="DUF1206"/>
    <property type="match status" value="3"/>
</dbReference>
<feature type="domain" description="DUF1206" evidence="2">
    <location>
        <begin position="198"/>
        <end position="265"/>
    </location>
</feature>
<evidence type="ECO:0000313" key="4">
    <source>
        <dbReference type="Proteomes" id="UP000294894"/>
    </source>
</evidence>
<keyword evidence="1" id="KW-0472">Membrane</keyword>
<feature type="transmembrane region" description="Helical" evidence="1">
    <location>
        <begin position="64"/>
        <end position="86"/>
    </location>
</feature>
<evidence type="ECO:0000256" key="1">
    <source>
        <dbReference type="SAM" id="Phobius"/>
    </source>
</evidence>
<protein>
    <submittedName>
        <fullName evidence="3">DUF1206 domain-containing protein</fullName>
    </submittedName>
</protein>
<gene>
    <name evidence="3" type="ORF">EXE57_03075</name>
</gene>
<organism evidence="3 4">
    <name type="scientific">Nocardioides euryhalodurans</name>
    <dbReference type="NCBI Taxonomy" id="2518370"/>
    <lineage>
        <taxon>Bacteria</taxon>
        <taxon>Bacillati</taxon>
        <taxon>Actinomycetota</taxon>
        <taxon>Actinomycetes</taxon>
        <taxon>Propionibacteriales</taxon>
        <taxon>Nocardioidaceae</taxon>
        <taxon>Nocardioides</taxon>
    </lineage>
</organism>
<name>A0A4P7GHV0_9ACTN</name>